<dbReference type="InterPro" id="IPR008271">
    <property type="entry name" value="Ser/Thr_kinase_AS"/>
</dbReference>
<evidence type="ECO:0000313" key="10">
    <source>
        <dbReference type="EMBL" id="KAJ6241145.1"/>
    </source>
</evidence>
<reference evidence="10" key="1">
    <citation type="submission" date="2022-08" db="EMBL/GenBank/DDBJ databases">
        <title>Novel sulfate-reducing endosymbionts in the free-living metamonad Anaeramoeba.</title>
        <authorList>
            <person name="Jerlstrom-Hultqvist J."/>
            <person name="Cepicka I."/>
            <person name="Gallot-Lavallee L."/>
            <person name="Salas-Leiva D."/>
            <person name="Curtis B.A."/>
            <person name="Zahonova K."/>
            <person name="Pipaliya S."/>
            <person name="Dacks J."/>
            <person name="Roger A.J."/>
        </authorList>
    </citation>
    <scope>NUCLEOTIDE SEQUENCE</scope>
    <source>
        <strain evidence="10">Schooner1</strain>
    </source>
</reference>
<feature type="compositionally biased region" description="Low complexity" evidence="8">
    <location>
        <begin position="802"/>
        <end position="811"/>
    </location>
</feature>
<evidence type="ECO:0000256" key="6">
    <source>
        <dbReference type="RuleBase" id="RU367134"/>
    </source>
</evidence>
<dbReference type="SUPFAM" id="SSF52540">
    <property type="entry name" value="P-loop containing nucleoside triphosphate hydrolases"/>
    <property type="match status" value="1"/>
</dbReference>
<gene>
    <name evidence="10" type="ORF">M0813_23336</name>
</gene>
<protein>
    <recommendedName>
        <fullName evidence="6">Aurora kinase</fullName>
        <ecNumber evidence="6">2.7.11.1</ecNumber>
    </recommendedName>
</protein>
<feature type="region of interest" description="Disordered" evidence="8">
    <location>
        <begin position="577"/>
        <end position="598"/>
    </location>
</feature>
<accession>A0ABQ8Y932</accession>
<sequence length="1148" mass="134313">MFNLANFVTYFLNEKIPKGFEQLPQIKTNLTYLVGPSHCGKSSLLFSYCCRLGERLYYSSLTNSLNQDIVQENENENENEKENEKIQILFLTIQSRMEQQQPRFFKNNHPKKEVLKQIQIKYLSNDLELRQFFYNLHNLTELHPLLIVIDDFSHFFLEHNSSQDKDMSMTKTLATIFESLKCMNEKTQIIISDNLLEDLNKQRQKEEYIISRWVPLILEIKNLSQQEELDPKHKLQIKNINGTSIKNESKKYVPPAKRNINKKILSDKTNQIKINKRAKTLLSSSNNIKTNPKNSKNSEIENGFLTNIKKNRFGTKKQKGSVYQSTRNIQGFKLEKQIQKGKRSGKGKGKEKEIQFQSKDFANWNALSKDSKKNNTKLKETKKKITKYNLMKTKSTQNTNKTGKTNKEKKKKNPNKTQIGKVLQNNNLEKKTSKNTKTKRKSTKVKKKNTFQTSVPLIIIREYDSELKKWIFRTKKKNTNKIGTVIPKDNNPHKPRTSLKKAKKNTNIAILKNQIKKTPYDPNKKNQNKGKISINKSDLFQINKKYKSLKKNNQKLKNKNISVDKKKNILHQDLTIEEKKRKSKKKLKPNSKSKNNIIKSNLIQKTVTKTQRQTQIRTQAQQKKNRLTKPNQTPSYNLISKSNLKQNNDLKTISNIDDNYNNIDSNIKTKGKQNKLQFQKLKKNQLKKQITNKNKKNITINKKIQNKNKDKKPKQKKQNKKFQNTTYKRIYNDNLRQDPKETKQQQQNTNKSNVNTIKNKNKNKKTNENKNKNKMNQNNNKKKTNNKFTIKSKNNKSKKPFKNTPNPNITKESQRKQNKNGQIKPKLTFTRKEQDRNLTFDSISLLDHKNTWDRKDFEIGKKIGVGQLGSIYLARELTSHRLIALKILQKRLFTSNSIRGKHLFEREIEVQGYLKHPNILRMYGNFESRGKIYLVLEYAPRGSLYKKLRKVKRFDERSAANYLLPIASAIHYCHCHNILHRDIKPENILIGRDGKIKLSDFGSCAFLKKCPNPKPISNNTETSGSNEIQERRNTFIGTLDYIAPEMLKRAGYDHSVDVWALGILLYELIVGRPPFKTLGKFETFKKIQTENVMIPKFVSLKASNLINRLLQKNPQKRFKLKCLFDHPWILQHVHHSQIIFLKKSAGLI</sequence>
<dbReference type="Gene3D" id="3.40.50.300">
    <property type="entry name" value="P-loop containing nucleotide triphosphate hydrolases"/>
    <property type="match status" value="1"/>
</dbReference>
<feature type="coiled-coil region" evidence="7">
    <location>
        <begin position="539"/>
        <end position="566"/>
    </location>
</feature>
<dbReference type="EMBL" id="JAOAOG010000195">
    <property type="protein sequence ID" value="KAJ6241145.1"/>
    <property type="molecule type" value="Genomic_DNA"/>
</dbReference>
<keyword evidence="4 6" id="KW-0418">Kinase</keyword>
<evidence type="ECO:0000256" key="5">
    <source>
        <dbReference type="ARBA" id="ARBA00022840"/>
    </source>
</evidence>
<evidence type="ECO:0000256" key="7">
    <source>
        <dbReference type="SAM" id="Coils"/>
    </source>
</evidence>
<dbReference type="Proteomes" id="UP001150062">
    <property type="component" value="Unassembled WGS sequence"/>
</dbReference>
<evidence type="ECO:0000256" key="4">
    <source>
        <dbReference type="ARBA" id="ARBA00022777"/>
    </source>
</evidence>
<dbReference type="GO" id="GO:0016301">
    <property type="term" value="F:kinase activity"/>
    <property type="evidence" value="ECO:0007669"/>
    <property type="project" value="UniProtKB-KW"/>
</dbReference>
<keyword evidence="11" id="KW-1185">Reference proteome</keyword>
<dbReference type="SMART" id="SM00220">
    <property type="entry name" value="S_TKc"/>
    <property type="match status" value="1"/>
</dbReference>
<feature type="compositionally biased region" description="Polar residues" evidence="8">
    <location>
        <begin position="628"/>
        <end position="639"/>
    </location>
</feature>
<dbReference type="Gene3D" id="1.10.510.10">
    <property type="entry name" value="Transferase(Phosphotransferase) domain 1"/>
    <property type="match status" value="1"/>
</dbReference>
<evidence type="ECO:0000256" key="2">
    <source>
        <dbReference type="ARBA" id="ARBA00022679"/>
    </source>
</evidence>
<evidence type="ECO:0000256" key="1">
    <source>
        <dbReference type="ARBA" id="ARBA00022527"/>
    </source>
</evidence>
<feature type="region of interest" description="Disordered" evidence="8">
    <location>
        <begin position="619"/>
        <end position="639"/>
    </location>
</feature>
<keyword evidence="7" id="KW-0175">Coiled coil</keyword>
<dbReference type="SUPFAM" id="SSF56112">
    <property type="entry name" value="Protein kinase-like (PK-like)"/>
    <property type="match status" value="1"/>
</dbReference>
<feature type="domain" description="Protein kinase" evidence="9">
    <location>
        <begin position="857"/>
        <end position="1129"/>
    </location>
</feature>
<evidence type="ECO:0000256" key="3">
    <source>
        <dbReference type="ARBA" id="ARBA00022741"/>
    </source>
</evidence>
<keyword evidence="3 6" id="KW-0547">Nucleotide-binding</keyword>
<dbReference type="InterPro" id="IPR030616">
    <property type="entry name" value="Aur-like"/>
</dbReference>
<feature type="compositionally biased region" description="Basic residues" evidence="8">
    <location>
        <begin position="433"/>
        <end position="448"/>
    </location>
</feature>
<keyword evidence="2 6" id="KW-0808">Transferase</keyword>
<keyword evidence="5 6" id="KW-0067">ATP-binding</keyword>
<dbReference type="InterPro" id="IPR000719">
    <property type="entry name" value="Prot_kinase_dom"/>
</dbReference>
<comment type="catalytic activity">
    <reaction evidence="6">
        <text>L-threonyl-[protein] + ATP = O-phospho-L-threonyl-[protein] + ADP + H(+)</text>
        <dbReference type="Rhea" id="RHEA:46608"/>
        <dbReference type="Rhea" id="RHEA-COMP:11060"/>
        <dbReference type="Rhea" id="RHEA-COMP:11605"/>
        <dbReference type="ChEBI" id="CHEBI:15378"/>
        <dbReference type="ChEBI" id="CHEBI:30013"/>
        <dbReference type="ChEBI" id="CHEBI:30616"/>
        <dbReference type="ChEBI" id="CHEBI:61977"/>
        <dbReference type="ChEBI" id="CHEBI:456216"/>
        <dbReference type="EC" id="2.7.11.1"/>
    </reaction>
</comment>
<dbReference type="PANTHER" id="PTHR24350">
    <property type="entry name" value="SERINE/THREONINE-PROTEIN KINASE IAL-RELATED"/>
    <property type="match status" value="1"/>
</dbReference>
<proteinExistence type="inferred from homology"/>
<evidence type="ECO:0000256" key="8">
    <source>
        <dbReference type="SAM" id="MobiDB-lite"/>
    </source>
</evidence>
<dbReference type="Pfam" id="PF00069">
    <property type="entry name" value="Pkinase"/>
    <property type="match status" value="1"/>
</dbReference>
<dbReference type="PROSITE" id="PS50011">
    <property type="entry name" value="PROTEIN_KINASE_DOM"/>
    <property type="match status" value="1"/>
</dbReference>
<comment type="similarity">
    <text evidence="6">Belongs to the protein kinase superfamily. Ser/Thr protein kinase family. Aurora subfamily.</text>
</comment>
<comment type="caution">
    <text evidence="10">The sequence shown here is derived from an EMBL/GenBank/DDBJ whole genome shotgun (WGS) entry which is preliminary data.</text>
</comment>
<feature type="compositionally biased region" description="Low complexity" evidence="8">
    <location>
        <begin position="387"/>
        <end position="403"/>
    </location>
</feature>
<dbReference type="CDD" id="cd14007">
    <property type="entry name" value="STKc_Aurora"/>
    <property type="match status" value="1"/>
</dbReference>
<feature type="compositionally biased region" description="Low complexity" evidence="8">
    <location>
        <begin position="691"/>
        <end position="703"/>
    </location>
</feature>
<feature type="compositionally biased region" description="Basic residues" evidence="8">
    <location>
        <begin position="581"/>
        <end position="591"/>
    </location>
</feature>
<feature type="region of interest" description="Disordered" evidence="8">
    <location>
        <begin position="333"/>
        <end position="356"/>
    </location>
</feature>
<dbReference type="PROSITE" id="PS00108">
    <property type="entry name" value="PROTEIN_KINASE_ST"/>
    <property type="match status" value="1"/>
</dbReference>
<comment type="catalytic activity">
    <reaction evidence="6">
        <text>L-seryl-[protein] + ATP = O-phospho-L-seryl-[protein] + ADP + H(+)</text>
        <dbReference type="Rhea" id="RHEA:17989"/>
        <dbReference type="Rhea" id="RHEA-COMP:9863"/>
        <dbReference type="Rhea" id="RHEA-COMP:11604"/>
        <dbReference type="ChEBI" id="CHEBI:15378"/>
        <dbReference type="ChEBI" id="CHEBI:29999"/>
        <dbReference type="ChEBI" id="CHEBI:30616"/>
        <dbReference type="ChEBI" id="CHEBI:83421"/>
        <dbReference type="ChEBI" id="CHEBI:456216"/>
        <dbReference type="EC" id="2.7.11.1"/>
    </reaction>
</comment>
<keyword evidence="1 6" id="KW-0723">Serine/threonine-protein kinase</keyword>
<evidence type="ECO:0000313" key="11">
    <source>
        <dbReference type="Proteomes" id="UP001150062"/>
    </source>
</evidence>
<feature type="region of interest" description="Disordered" evidence="8">
    <location>
        <begin position="372"/>
        <end position="448"/>
    </location>
</feature>
<feature type="region of interest" description="Disordered" evidence="8">
    <location>
        <begin position="482"/>
        <end position="501"/>
    </location>
</feature>
<dbReference type="EC" id="2.7.11.1" evidence="6"/>
<feature type="compositionally biased region" description="Basic residues" evidence="8">
    <location>
        <begin position="704"/>
        <end position="720"/>
    </location>
</feature>
<dbReference type="InterPro" id="IPR011009">
    <property type="entry name" value="Kinase-like_dom_sf"/>
</dbReference>
<feature type="compositionally biased region" description="Low complexity" evidence="8">
    <location>
        <begin position="744"/>
        <end position="758"/>
    </location>
</feature>
<name>A0ABQ8Y932_9EUKA</name>
<evidence type="ECO:0000259" key="9">
    <source>
        <dbReference type="PROSITE" id="PS50011"/>
    </source>
</evidence>
<feature type="region of interest" description="Disordered" evidence="8">
    <location>
        <begin position="691"/>
        <end position="831"/>
    </location>
</feature>
<dbReference type="InterPro" id="IPR027417">
    <property type="entry name" value="P-loop_NTPase"/>
</dbReference>
<organism evidence="10 11">
    <name type="scientific">Anaeramoeba flamelloides</name>
    <dbReference type="NCBI Taxonomy" id="1746091"/>
    <lineage>
        <taxon>Eukaryota</taxon>
        <taxon>Metamonada</taxon>
        <taxon>Anaeramoebidae</taxon>
        <taxon>Anaeramoeba</taxon>
    </lineage>
</organism>